<evidence type="ECO:0000313" key="14">
    <source>
        <dbReference type="EMBL" id="KAK7454005.1"/>
    </source>
</evidence>
<dbReference type="InterPro" id="IPR050121">
    <property type="entry name" value="Cytochrome_P450_monoxygenase"/>
</dbReference>
<keyword evidence="5 13" id="KW-0349">Heme</keyword>
<sequence>MLLAGIAVAVCFTFVVFQLRDVYYNLFLHPLRHVPGPKLAAATDLYKIYYDLIVRGGLLNQIEKLHKKYGPVIRIAPNALHFNDERAYYQIYGVGSTFTKDPKLYSCFAMNESSFTYTDPEAHKRRTQMINPFFSRRAILELEGVVQEKVDKFISRLKSHPKDRAINMFWAFRCVSVDVITSYVLGQDFKAMDAKYFEHPFPVGIQRQVRVLWVWKYFPFILPTVMAIPEWIMDLISPLLGTLAASLAVRKQVVGHIDKYLADEKALEGLDHEIIYHHLIRPQDDKVKGDYRPSRQSLLSEALILTQAGSDTVGNTCYLATFYILNDPEVYRKLKEELKRAWPDKDARIGMEVLEKLPYLNAVLKECLRLAHGVVTPLPRVVGPGAADIMGVNVPAGTIVSMGCTFLHYDERVFPDPYKFNPERWFGSNVSEMEHYLRPFSNGPRMCLGSNLAWAELYLIIGHVFRQLDLEIHDTTIDDFKEFKELFVPSFEGRTFHAFVEEVAN</sequence>
<dbReference type="PANTHER" id="PTHR24305:SF166">
    <property type="entry name" value="CYTOCHROME P450 12A4, MITOCHONDRIAL-RELATED"/>
    <property type="match status" value="1"/>
</dbReference>
<protein>
    <recommendedName>
        <fullName evidence="16">Cytochrome P450</fullName>
    </recommendedName>
</protein>
<evidence type="ECO:0000256" key="10">
    <source>
        <dbReference type="ARBA" id="ARBA00023004"/>
    </source>
</evidence>
<organism evidence="14 15">
    <name type="scientific">Marasmiellus scandens</name>
    <dbReference type="NCBI Taxonomy" id="2682957"/>
    <lineage>
        <taxon>Eukaryota</taxon>
        <taxon>Fungi</taxon>
        <taxon>Dikarya</taxon>
        <taxon>Basidiomycota</taxon>
        <taxon>Agaricomycotina</taxon>
        <taxon>Agaricomycetes</taxon>
        <taxon>Agaricomycetidae</taxon>
        <taxon>Agaricales</taxon>
        <taxon>Marasmiineae</taxon>
        <taxon>Omphalotaceae</taxon>
        <taxon>Marasmiellus</taxon>
    </lineage>
</organism>
<dbReference type="InterPro" id="IPR001128">
    <property type="entry name" value="Cyt_P450"/>
</dbReference>
<keyword evidence="6" id="KW-0812">Transmembrane</keyword>
<name>A0ABR1JB14_9AGAR</name>
<keyword evidence="10 13" id="KW-0408">Iron</keyword>
<evidence type="ECO:0000256" key="2">
    <source>
        <dbReference type="ARBA" id="ARBA00004370"/>
    </source>
</evidence>
<dbReference type="EMBL" id="JBANRG010000025">
    <property type="protein sequence ID" value="KAK7454005.1"/>
    <property type="molecule type" value="Genomic_DNA"/>
</dbReference>
<comment type="cofactor">
    <cofactor evidence="1">
        <name>heme</name>
        <dbReference type="ChEBI" id="CHEBI:30413"/>
    </cofactor>
</comment>
<evidence type="ECO:0000256" key="13">
    <source>
        <dbReference type="RuleBase" id="RU000461"/>
    </source>
</evidence>
<dbReference type="PRINTS" id="PR00385">
    <property type="entry name" value="P450"/>
</dbReference>
<evidence type="ECO:0000256" key="9">
    <source>
        <dbReference type="ARBA" id="ARBA00023002"/>
    </source>
</evidence>
<evidence type="ECO:0008006" key="16">
    <source>
        <dbReference type="Google" id="ProtNLM"/>
    </source>
</evidence>
<accession>A0ABR1JB14</accession>
<comment type="subcellular location">
    <subcellularLocation>
        <location evidence="2">Membrane</location>
    </subcellularLocation>
</comment>
<comment type="caution">
    <text evidence="14">The sequence shown here is derived from an EMBL/GenBank/DDBJ whole genome shotgun (WGS) entry which is preliminary data.</text>
</comment>
<dbReference type="InterPro" id="IPR002401">
    <property type="entry name" value="Cyt_P450_E_grp-I"/>
</dbReference>
<dbReference type="InterPro" id="IPR017972">
    <property type="entry name" value="Cyt_P450_CS"/>
</dbReference>
<dbReference type="PROSITE" id="PS00086">
    <property type="entry name" value="CYTOCHROME_P450"/>
    <property type="match status" value="1"/>
</dbReference>
<evidence type="ECO:0000256" key="11">
    <source>
        <dbReference type="ARBA" id="ARBA00023033"/>
    </source>
</evidence>
<dbReference type="Gene3D" id="1.10.630.10">
    <property type="entry name" value="Cytochrome P450"/>
    <property type="match status" value="1"/>
</dbReference>
<keyword evidence="9 13" id="KW-0560">Oxidoreductase</keyword>
<keyword evidence="15" id="KW-1185">Reference proteome</keyword>
<keyword evidence="12" id="KW-0472">Membrane</keyword>
<gene>
    <name evidence="14" type="ORF">VKT23_011516</name>
</gene>
<comment type="pathway">
    <text evidence="3">Secondary metabolite biosynthesis; terpenoid biosynthesis.</text>
</comment>
<evidence type="ECO:0000256" key="5">
    <source>
        <dbReference type="ARBA" id="ARBA00022617"/>
    </source>
</evidence>
<evidence type="ECO:0000256" key="8">
    <source>
        <dbReference type="ARBA" id="ARBA00022989"/>
    </source>
</evidence>
<dbReference type="PANTHER" id="PTHR24305">
    <property type="entry name" value="CYTOCHROME P450"/>
    <property type="match status" value="1"/>
</dbReference>
<keyword evidence="11 13" id="KW-0503">Monooxygenase</keyword>
<evidence type="ECO:0000256" key="6">
    <source>
        <dbReference type="ARBA" id="ARBA00022692"/>
    </source>
</evidence>
<dbReference type="PRINTS" id="PR00463">
    <property type="entry name" value="EP450I"/>
</dbReference>
<dbReference type="Pfam" id="PF00067">
    <property type="entry name" value="p450"/>
    <property type="match status" value="1"/>
</dbReference>
<evidence type="ECO:0000256" key="4">
    <source>
        <dbReference type="ARBA" id="ARBA00010617"/>
    </source>
</evidence>
<keyword evidence="8" id="KW-1133">Transmembrane helix</keyword>
<comment type="similarity">
    <text evidence="4 13">Belongs to the cytochrome P450 family.</text>
</comment>
<evidence type="ECO:0000256" key="3">
    <source>
        <dbReference type="ARBA" id="ARBA00004721"/>
    </source>
</evidence>
<proteinExistence type="inferred from homology"/>
<dbReference type="InterPro" id="IPR036396">
    <property type="entry name" value="Cyt_P450_sf"/>
</dbReference>
<evidence type="ECO:0000313" key="15">
    <source>
        <dbReference type="Proteomes" id="UP001498398"/>
    </source>
</evidence>
<keyword evidence="7 13" id="KW-0479">Metal-binding</keyword>
<dbReference type="SUPFAM" id="SSF48264">
    <property type="entry name" value="Cytochrome P450"/>
    <property type="match status" value="1"/>
</dbReference>
<reference evidence="14 15" key="1">
    <citation type="submission" date="2024-01" db="EMBL/GenBank/DDBJ databases">
        <title>A draft genome for the cacao thread blight pathogen Marasmiellus scandens.</title>
        <authorList>
            <person name="Baruah I.K."/>
            <person name="Leung J."/>
            <person name="Bukari Y."/>
            <person name="Amoako-Attah I."/>
            <person name="Meinhardt L.W."/>
            <person name="Bailey B.A."/>
            <person name="Cohen S.P."/>
        </authorList>
    </citation>
    <scope>NUCLEOTIDE SEQUENCE [LARGE SCALE GENOMIC DNA]</scope>
    <source>
        <strain evidence="14 15">GH-19</strain>
    </source>
</reference>
<dbReference type="Proteomes" id="UP001498398">
    <property type="component" value="Unassembled WGS sequence"/>
</dbReference>
<dbReference type="CDD" id="cd11062">
    <property type="entry name" value="CYP58-like"/>
    <property type="match status" value="1"/>
</dbReference>
<evidence type="ECO:0000256" key="12">
    <source>
        <dbReference type="ARBA" id="ARBA00023136"/>
    </source>
</evidence>
<evidence type="ECO:0000256" key="1">
    <source>
        <dbReference type="ARBA" id="ARBA00001971"/>
    </source>
</evidence>
<evidence type="ECO:0000256" key="7">
    <source>
        <dbReference type="ARBA" id="ARBA00022723"/>
    </source>
</evidence>